<feature type="transmembrane region" description="Helical" evidence="1">
    <location>
        <begin position="156"/>
        <end position="176"/>
    </location>
</feature>
<dbReference type="InterPro" id="IPR018580">
    <property type="entry name" value="Uncharacterised_YfhO"/>
</dbReference>
<dbReference type="EMBL" id="VSSQ01030809">
    <property type="protein sequence ID" value="MPM81471.1"/>
    <property type="molecule type" value="Genomic_DNA"/>
</dbReference>
<protein>
    <recommendedName>
        <fullName evidence="3">YfhO family protein</fullName>
    </recommendedName>
</protein>
<evidence type="ECO:0000313" key="2">
    <source>
        <dbReference type="EMBL" id="MPM81471.1"/>
    </source>
</evidence>
<accession>A0A645CX35</accession>
<gene>
    <name evidence="2" type="ORF">SDC9_128524</name>
</gene>
<keyword evidence="1" id="KW-0472">Membrane</keyword>
<proteinExistence type="predicted"/>
<sequence>MSSNQSKNKFYTVFNQKNTIIEENKEVLSKIRFIQNILFVKDKYEFKDIYSKIDFSKTAVLYQENQKDFVNYNDQCVPSKEDIEIIKDEDNNIEFISNNNCSSLIFISNSFYPGWQVLVDNQPLKVYQTNHLFQSVFVPAGKHQVNLIYIPTNFKVSIYLLISSSIILLAIIIYDFKKR</sequence>
<dbReference type="PANTHER" id="PTHR38454">
    <property type="entry name" value="INTEGRAL MEMBRANE PROTEIN-RELATED"/>
    <property type="match status" value="1"/>
</dbReference>
<keyword evidence="1" id="KW-1133">Transmembrane helix</keyword>
<evidence type="ECO:0008006" key="3">
    <source>
        <dbReference type="Google" id="ProtNLM"/>
    </source>
</evidence>
<dbReference type="Pfam" id="PF09586">
    <property type="entry name" value="YfhO"/>
    <property type="match status" value="1"/>
</dbReference>
<name>A0A645CX35_9ZZZZ</name>
<evidence type="ECO:0000256" key="1">
    <source>
        <dbReference type="SAM" id="Phobius"/>
    </source>
</evidence>
<comment type="caution">
    <text evidence="2">The sequence shown here is derived from an EMBL/GenBank/DDBJ whole genome shotgun (WGS) entry which is preliminary data.</text>
</comment>
<dbReference type="AlphaFoldDB" id="A0A645CX35"/>
<organism evidence="2">
    <name type="scientific">bioreactor metagenome</name>
    <dbReference type="NCBI Taxonomy" id="1076179"/>
    <lineage>
        <taxon>unclassified sequences</taxon>
        <taxon>metagenomes</taxon>
        <taxon>ecological metagenomes</taxon>
    </lineage>
</organism>
<keyword evidence="1" id="KW-0812">Transmembrane</keyword>
<reference evidence="2" key="1">
    <citation type="submission" date="2019-08" db="EMBL/GenBank/DDBJ databases">
        <authorList>
            <person name="Kucharzyk K."/>
            <person name="Murdoch R.W."/>
            <person name="Higgins S."/>
            <person name="Loffler F."/>
        </authorList>
    </citation>
    <scope>NUCLEOTIDE SEQUENCE</scope>
</reference>
<dbReference type="PANTHER" id="PTHR38454:SF1">
    <property type="entry name" value="INTEGRAL MEMBRANE PROTEIN"/>
    <property type="match status" value="1"/>
</dbReference>